<dbReference type="Proteomes" id="UP000783686">
    <property type="component" value="Unassembled WGS sequence"/>
</dbReference>
<dbReference type="Proteomes" id="UP000614601">
    <property type="component" value="Unassembled WGS sequence"/>
</dbReference>
<evidence type="ECO:0000313" key="1">
    <source>
        <dbReference type="EMBL" id="CAD5218256.1"/>
    </source>
</evidence>
<gene>
    <name evidence="1" type="ORF">BOKJ2_LOCUS7466</name>
</gene>
<sequence length="98" mass="11740">MKRKAEQDEKDYVRDVEAVVGIPLQLEEKKKKRRGFVNRNYGTARKRVKTEGERSRERLEKKLFDRKAMRRVAETLAEIQRHRAQKAFGNQYVHAVQR</sequence>
<accession>A0A811KSK3</accession>
<dbReference type="AlphaFoldDB" id="A0A811KSK3"/>
<dbReference type="EMBL" id="CAJFCW020000004">
    <property type="protein sequence ID" value="CAG9109753.1"/>
    <property type="molecule type" value="Genomic_DNA"/>
</dbReference>
<protein>
    <submittedName>
        <fullName evidence="1">Uncharacterized protein</fullName>
    </submittedName>
</protein>
<organism evidence="1 2">
    <name type="scientific">Bursaphelenchus okinawaensis</name>
    <dbReference type="NCBI Taxonomy" id="465554"/>
    <lineage>
        <taxon>Eukaryota</taxon>
        <taxon>Metazoa</taxon>
        <taxon>Ecdysozoa</taxon>
        <taxon>Nematoda</taxon>
        <taxon>Chromadorea</taxon>
        <taxon>Rhabditida</taxon>
        <taxon>Tylenchina</taxon>
        <taxon>Tylenchomorpha</taxon>
        <taxon>Aphelenchoidea</taxon>
        <taxon>Aphelenchoididae</taxon>
        <taxon>Bursaphelenchus</taxon>
    </lineage>
</organism>
<evidence type="ECO:0000313" key="2">
    <source>
        <dbReference type="Proteomes" id="UP000614601"/>
    </source>
</evidence>
<dbReference type="EMBL" id="CAJFDH010000004">
    <property type="protein sequence ID" value="CAD5218256.1"/>
    <property type="molecule type" value="Genomic_DNA"/>
</dbReference>
<keyword evidence="2" id="KW-1185">Reference proteome</keyword>
<proteinExistence type="predicted"/>
<dbReference type="OrthoDB" id="5594015at2759"/>
<comment type="caution">
    <text evidence="1">The sequence shown here is derived from an EMBL/GenBank/DDBJ whole genome shotgun (WGS) entry which is preliminary data.</text>
</comment>
<reference evidence="1" key="1">
    <citation type="submission" date="2020-09" db="EMBL/GenBank/DDBJ databases">
        <authorList>
            <person name="Kikuchi T."/>
        </authorList>
    </citation>
    <scope>NUCLEOTIDE SEQUENCE</scope>
    <source>
        <strain evidence="1">SH1</strain>
    </source>
</reference>
<name>A0A811KSK3_9BILA</name>